<keyword evidence="2" id="KW-1185">Reference proteome</keyword>
<evidence type="ECO:0000313" key="2">
    <source>
        <dbReference type="Proteomes" id="UP000829196"/>
    </source>
</evidence>
<protein>
    <submittedName>
        <fullName evidence="1">Uncharacterized protein</fullName>
    </submittedName>
</protein>
<accession>A0A8T3BPX5</accession>
<dbReference type="AlphaFoldDB" id="A0A8T3BPX5"/>
<dbReference type="Proteomes" id="UP000829196">
    <property type="component" value="Unassembled WGS sequence"/>
</dbReference>
<gene>
    <name evidence="1" type="ORF">KFK09_009266</name>
</gene>
<comment type="caution">
    <text evidence="1">The sequence shown here is derived from an EMBL/GenBank/DDBJ whole genome shotgun (WGS) entry which is preliminary data.</text>
</comment>
<organism evidence="1 2">
    <name type="scientific">Dendrobium nobile</name>
    <name type="common">Orchid</name>
    <dbReference type="NCBI Taxonomy" id="94219"/>
    <lineage>
        <taxon>Eukaryota</taxon>
        <taxon>Viridiplantae</taxon>
        <taxon>Streptophyta</taxon>
        <taxon>Embryophyta</taxon>
        <taxon>Tracheophyta</taxon>
        <taxon>Spermatophyta</taxon>
        <taxon>Magnoliopsida</taxon>
        <taxon>Liliopsida</taxon>
        <taxon>Asparagales</taxon>
        <taxon>Orchidaceae</taxon>
        <taxon>Epidendroideae</taxon>
        <taxon>Malaxideae</taxon>
        <taxon>Dendrobiinae</taxon>
        <taxon>Dendrobium</taxon>
    </lineage>
</organism>
<proteinExistence type="predicted"/>
<reference evidence="1" key="1">
    <citation type="journal article" date="2022" name="Front. Genet.">
        <title>Chromosome-Scale Assembly of the Dendrobium nobile Genome Provides Insights Into the Molecular Mechanism of the Biosynthesis of the Medicinal Active Ingredient of Dendrobium.</title>
        <authorList>
            <person name="Xu Q."/>
            <person name="Niu S.-C."/>
            <person name="Li K.-L."/>
            <person name="Zheng P.-J."/>
            <person name="Zhang X.-J."/>
            <person name="Jia Y."/>
            <person name="Liu Y."/>
            <person name="Niu Y.-X."/>
            <person name="Yu L.-H."/>
            <person name="Chen D.-F."/>
            <person name="Zhang G.-Q."/>
        </authorList>
    </citation>
    <scope>NUCLEOTIDE SEQUENCE</scope>
    <source>
        <tissue evidence="1">Leaf</tissue>
    </source>
</reference>
<name>A0A8T3BPX5_DENNO</name>
<dbReference type="EMBL" id="JAGYWB010000007">
    <property type="protein sequence ID" value="KAI0516589.1"/>
    <property type="molecule type" value="Genomic_DNA"/>
</dbReference>
<sequence>MSRVGFDGRKDSRQGNYWKVLDIEGLDAVEWDLMGLKQSKAAGLKGKLLSLVSTSSWSDVSVASYGLNKNSGLEEKIVSKIRNSCGNSCTNCYEQNEEAKCTQGVCHNAPMV</sequence>
<evidence type="ECO:0000313" key="1">
    <source>
        <dbReference type="EMBL" id="KAI0516589.1"/>
    </source>
</evidence>